<protein>
    <submittedName>
        <fullName evidence="2">ATPase central domain-containing protein</fullName>
    </submittedName>
</protein>
<reference evidence="2" key="1">
    <citation type="submission" date="2016-01" db="EMBL/GenBank/DDBJ databases">
        <authorList>
            <person name="Peeters C."/>
        </authorList>
    </citation>
    <scope>NUCLEOTIDE SEQUENCE [LARGE SCALE GENOMIC DNA]</scope>
    <source>
        <strain evidence="2">LMG 22940</strain>
    </source>
</reference>
<feature type="domain" description="AAA+ ATPase" evidence="1">
    <location>
        <begin position="423"/>
        <end position="555"/>
    </location>
</feature>
<evidence type="ECO:0000313" key="3">
    <source>
        <dbReference type="Proteomes" id="UP000054770"/>
    </source>
</evidence>
<dbReference type="Pfam" id="PF22977">
    <property type="entry name" value="WHD"/>
    <property type="match status" value="1"/>
</dbReference>
<dbReference type="Proteomes" id="UP000054770">
    <property type="component" value="Unassembled WGS sequence"/>
</dbReference>
<proteinExistence type="predicted"/>
<dbReference type="GO" id="GO:0016887">
    <property type="term" value="F:ATP hydrolysis activity"/>
    <property type="evidence" value="ECO:0007669"/>
    <property type="project" value="InterPro"/>
</dbReference>
<dbReference type="CDD" id="cd19481">
    <property type="entry name" value="RecA-like_protease"/>
    <property type="match status" value="1"/>
</dbReference>
<gene>
    <name evidence="2" type="ORF">AWB68_02894</name>
</gene>
<dbReference type="InterPro" id="IPR054472">
    <property type="entry name" value="WHD"/>
</dbReference>
<evidence type="ECO:0000259" key="1">
    <source>
        <dbReference type="SMART" id="SM00382"/>
    </source>
</evidence>
<dbReference type="Pfam" id="PF00004">
    <property type="entry name" value="AAA"/>
    <property type="match status" value="1"/>
</dbReference>
<dbReference type="PANTHER" id="PTHR46411">
    <property type="entry name" value="FAMILY ATPASE, PUTATIVE-RELATED"/>
    <property type="match status" value="1"/>
</dbReference>
<dbReference type="RefSeq" id="WP_087645032.1">
    <property type="nucleotide sequence ID" value="NZ_FCON02000026.1"/>
</dbReference>
<dbReference type="InterPro" id="IPR027417">
    <property type="entry name" value="P-loop_NTPase"/>
</dbReference>
<dbReference type="OrthoDB" id="9802352at2"/>
<dbReference type="InterPro" id="IPR003593">
    <property type="entry name" value="AAA+_ATPase"/>
</dbReference>
<dbReference type="SMART" id="SM00382">
    <property type="entry name" value="AAA"/>
    <property type="match status" value="1"/>
</dbReference>
<dbReference type="Gene3D" id="3.40.50.300">
    <property type="entry name" value="P-loop containing nucleotide triphosphate hydrolases"/>
    <property type="match status" value="1"/>
</dbReference>
<keyword evidence="3" id="KW-1185">Reference proteome</keyword>
<dbReference type="AlphaFoldDB" id="A0A158IPD8"/>
<comment type="caution">
    <text evidence="2">The sequence shown here is derived from an EMBL/GenBank/DDBJ whole genome shotgun (WGS) entry which is preliminary data.</text>
</comment>
<organism evidence="2 3">
    <name type="scientific">Caballeronia choica</name>
    <dbReference type="NCBI Taxonomy" id="326476"/>
    <lineage>
        <taxon>Bacteria</taxon>
        <taxon>Pseudomonadati</taxon>
        <taxon>Pseudomonadota</taxon>
        <taxon>Betaproteobacteria</taxon>
        <taxon>Burkholderiales</taxon>
        <taxon>Burkholderiaceae</taxon>
        <taxon>Caballeronia</taxon>
    </lineage>
</organism>
<dbReference type="InterPro" id="IPR003959">
    <property type="entry name" value="ATPase_AAA_core"/>
</dbReference>
<dbReference type="SUPFAM" id="SSF52540">
    <property type="entry name" value="P-loop containing nucleoside triphosphate hydrolases"/>
    <property type="match status" value="1"/>
</dbReference>
<accession>A0A158IPD8</accession>
<name>A0A158IPD8_9BURK</name>
<dbReference type="EMBL" id="FCON02000026">
    <property type="protein sequence ID" value="SAL58417.1"/>
    <property type="molecule type" value="Genomic_DNA"/>
</dbReference>
<sequence length="638" mass="69171">MQAACANDWLDANQRALLAAFAALHARLADERAAHTPLEDALADANSATAIGRLAEAFALTPFERELILLCAGTEMDAALAEACGAALGVARAANPTFGLALAVLDAPHWSALTPSATLRRWRLVDVEPGPMLATSPLHIDERILHFVAGLNELDRRLEPLLRRCTAVQGSIQSHAGEAEAIVRELLAADRPAPLIQFAGDDTDGKEELAARVANELGLHLYVLDVSAGVMPPDLDLFQTLWLREAALLPAALLVQCGDGTLPLPLRRCLEGLQGLLLLGVRDAVGLRCASRVFDVHKPAPKEQLRLWKEALGPVAPKLNGALDRLALQFRLSADSIRRAGREITARAAGADELEAVAWQACRVLGRRRLDDLAQRIEATASWDDLVVPATEAGTLRQIVAQARQRMKVYDSWGFAAASSRGLGISALFVGESGTGKTLAAEVLARELALDLYRIDLASVVSKYIGETEKNLRQVFDAAEDTGSVLLFDEADALFGKRSEVKDSHDRYANIEVGYVLQRIEAYRGVAILTTNLRTSLDRSFQRRLRFVVEFPFPDAALREAIWQRAFPKAAPVEGVDPRKLAQAHLAGGNIRNIALNAAFLAAEQGGPVTMRHLLAASHSEARKIERALSDQETRGWL</sequence>
<evidence type="ECO:0000313" key="2">
    <source>
        <dbReference type="EMBL" id="SAL58417.1"/>
    </source>
</evidence>
<dbReference type="GO" id="GO:0005524">
    <property type="term" value="F:ATP binding"/>
    <property type="evidence" value="ECO:0007669"/>
    <property type="project" value="InterPro"/>
</dbReference>
<dbReference type="PANTHER" id="PTHR46411:SF3">
    <property type="entry name" value="AAA+ ATPASE DOMAIN-CONTAINING PROTEIN"/>
    <property type="match status" value="1"/>
</dbReference>